<dbReference type="InterPro" id="IPR008807">
    <property type="entry name" value="ROS_MUCR"/>
</dbReference>
<reference evidence="3 4" key="1">
    <citation type="submission" date="2018-08" db="EMBL/GenBank/DDBJ databases">
        <title>Genetic Globetrotter - A new plasmid hitch-hiking vast phylogenetic and geographic distances.</title>
        <authorList>
            <person name="Vollmers J."/>
            <person name="Petersen J."/>
        </authorList>
    </citation>
    <scope>NUCLEOTIDE SEQUENCE [LARGE SCALE GENOMIC DNA]</scope>
    <source>
        <strain evidence="3 4">DSM 26383</strain>
    </source>
</reference>
<dbReference type="RefSeq" id="WP_236553201.1">
    <property type="nucleotide sequence ID" value="NZ_CP031598.1"/>
</dbReference>
<dbReference type="Proteomes" id="UP000325785">
    <property type="component" value="Chromosome"/>
</dbReference>
<evidence type="ECO:0000313" key="4">
    <source>
        <dbReference type="Proteomes" id="UP000325785"/>
    </source>
</evidence>
<dbReference type="Pfam" id="PF05443">
    <property type="entry name" value="ROS_MUCR"/>
    <property type="match status" value="1"/>
</dbReference>
<dbReference type="InterPro" id="IPR041920">
    <property type="entry name" value="ROS/MUCR_sf"/>
</dbReference>
<evidence type="ECO:0000256" key="2">
    <source>
        <dbReference type="SAM" id="MobiDB-lite"/>
    </source>
</evidence>
<evidence type="ECO:0000256" key="1">
    <source>
        <dbReference type="ARBA" id="ARBA00007031"/>
    </source>
</evidence>
<proteinExistence type="inferred from homology"/>
<dbReference type="GO" id="GO:0008270">
    <property type="term" value="F:zinc ion binding"/>
    <property type="evidence" value="ECO:0007669"/>
    <property type="project" value="InterPro"/>
</dbReference>
<gene>
    <name evidence="3" type="primary">ros</name>
    <name evidence="3" type="ORF">RIdsm_01370</name>
</gene>
<dbReference type="EMBL" id="CP031598">
    <property type="protein sequence ID" value="QEW25583.1"/>
    <property type="molecule type" value="Genomic_DNA"/>
</dbReference>
<dbReference type="KEGG" id="rid:RIdsm_01370"/>
<feature type="region of interest" description="Disordered" evidence="2">
    <location>
        <begin position="1"/>
        <end position="26"/>
    </location>
</feature>
<feature type="compositionally biased region" description="Basic and acidic residues" evidence="2">
    <location>
        <begin position="11"/>
        <end position="20"/>
    </location>
</feature>
<sequence length="174" mass="19214">MRNNHSVVKHTMSDADRQTDSEASPPQIESFGHIVAAFASREAATVDEIMQLAERLSPLLLGAERQFAAGSDAVSNEINAQQTSPVAPALPIENAVKQDKVFCLCCGRGFTMLKRHLKAEHGLTEDQYRARFGLSDDFPLVAPSYSERKAMYAKRIGLGKYEREKSEYGQPSNP</sequence>
<dbReference type="GO" id="GO:0006355">
    <property type="term" value="P:regulation of DNA-templated transcription"/>
    <property type="evidence" value="ECO:0007669"/>
    <property type="project" value="InterPro"/>
</dbReference>
<name>A0A5P3AA54_9RHOB</name>
<comment type="similarity">
    <text evidence="1">Belongs to the ros/MucR family.</text>
</comment>
<protein>
    <submittedName>
        <fullName evidence="3">Transcriptional regulatory protein ros</fullName>
    </submittedName>
</protein>
<dbReference type="GO" id="GO:0003677">
    <property type="term" value="F:DNA binding"/>
    <property type="evidence" value="ECO:0007669"/>
    <property type="project" value="InterPro"/>
</dbReference>
<evidence type="ECO:0000313" key="3">
    <source>
        <dbReference type="EMBL" id="QEW25583.1"/>
    </source>
</evidence>
<organism evidence="3 4">
    <name type="scientific">Roseovarius indicus</name>
    <dbReference type="NCBI Taxonomy" id="540747"/>
    <lineage>
        <taxon>Bacteria</taxon>
        <taxon>Pseudomonadati</taxon>
        <taxon>Pseudomonadota</taxon>
        <taxon>Alphaproteobacteria</taxon>
        <taxon>Rhodobacterales</taxon>
        <taxon>Roseobacteraceae</taxon>
        <taxon>Roseovarius</taxon>
    </lineage>
</organism>
<dbReference type="AlphaFoldDB" id="A0A5P3AA54"/>
<dbReference type="Gene3D" id="1.10.10.1550">
    <property type="entry name" value="ROS/MUCR transcriptional regulator protein"/>
    <property type="match status" value="1"/>
</dbReference>
<accession>A0A5P3AA54</accession>